<accession>E0QNV8</accession>
<sequence length="234" mass="25546">SAASVIDIVVAGSPGCVSGCGFDQAIGDSVFEQLVLARIVEPASKADTVRILSELGIGAAHRNTFNNCLRRCAGRDYRSRLATACFTHATKTGDLSLVLYDVTTLYFEAEKEDEDWDSNQGLRKIGYSKERRVDPQIVVGLLVDRNGFPLEIGCFEGNKAETKTILPVIKSFQERHNLDSFVMVATRACYLPKTSPCWARPGLGLLSGLGKPRRLMIWSRISIGMAISSKTAKS</sequence>
<evidence type="ECO:0000313" key="2">
    <source>
        <dbReference type="Proteomes" id="UP000003045"/>
    </source>
</evidence>
<evidence type="ECO:0000313" key="1">
    <source>
        <dbReference type="EMBL" id="EFM46691.1"/>
    </source>
</evidence>
<keyword evidence="2" id="KW-1185">Reference proteome</keyword>
<proteinExistence type="predicted"/>
<organism evidence="1 2">
    <name type="scientific">Mobiluncus mulieris ATCC 35239</name>
    <dbReference type="NCBI Taxonomy" id="871571"/>
    <lineage>
        <taxon>Bacteria</taxon>
        <taxon>Bacillati</taxon>
        <taxon>Actinomycetota</taxon>
        <taxon>Actinomycetes</taxon>
        <taxon>Actinomycetales</taxon>
        <taxon>Actinomycetaceae</taxon>
        <taxon>Mobiluncus</taxon>
    </lineage>
</organism>
<dbReference type="NCBIfam" id="NF033559">
    <property type="entry name" value="transpos_IS1634"/>
    <property type="match status" value="1"/>
</dbReference>
<protein>
    <submittedName>
        <fullName evidence="1">IS1549, transposase family protein</fullName>
    </submittedName>
</protein>
<comment type="caution">
    <text evidence="1">The sequence shown here is derived from an EMBL/GenBank/DDBJ whole genome shotgun (WGS) entry which is preliminary data.</text>
</comment>
<dbReference type="EMBL" id="AEET01000014">
    <property type="protein sequence ID" value="EFM46691.1"/>
    <property type="molecule type" value="Genomic_DNA"/>
</dbReference>
<dbReference type="AlphaFoldDB" id="E0QNV8"/>
<dbReference type="HOGENOM" id="CLU_1182351_0_0_11"/>
<dbReference type="STRING" id="871571.HMPREF0580_0572"/>
<dbReference type="InterPro" id="IPR047654">
    <property type="entry name" value="IS1634_transpos"/>
</dbReference>
<reference evidence="1" key="1">
    <citation type="submission" date="2010-08" db="EMBL/GenBank/DDBJ databases">
        <authorList>
            <person name="Muzny D."/>
            <person name="Qin X."/>
            <person name="Deng J."/>
            <person name="Jiang H."/>
            <person name="Liu Y."/>
            <person name="Qu J."/>
            <person name="Song X.-Z."/>
            <person name="Zhang L."/>
            <person name="Thornton R."/>
            <person name="Coyle M."/>
            <person name="Francisco L."/>
            <person name="Jackson L."/>
            <person name="Javaid M."/>
            <person name="Korchina V."/>
            <person name="Kovar C."/>
            <person name="Mata R."/>
            <person name="Mathew T."/>
            <person name="Ngo R."/>
            <person name="Nguyen L."/>
            <person name="Nguyen N."/>
            <person name="Okwuonu G."/>
            <person name="Ongeri F."/>
            <person name="Pham C."/>
            <person name="Simmons D."/>
            <person name="Wilczek-Boney K."/>
            <person name="Hale W."/>
            <person name="Jakkamsetti A."/>
            <person name="Pham P."/>
            <person name="Ruth R."/>
            <person name="San Lucas F."/>
            <person name="Warren J."/>
            <person name="Zhang J."/>
            <person name="Zhao Z."/>
            <person name="Zhou C."/>
            <person name="Zhu D."/>
            <person name="Lee S."/>
            <person name="Bess C."/>
            <person name="Blankenburg K."/>
            <person name="Forbes L."/>
            <person name="Fu Q."/>
            <person name="Gubbala S."/>
            <person name="Hirani K."/>
            <person name="Jayaseelan J.C."/>
            <person name="Lara F."/>
            <person name="Munidasa M."/>
            <person name="Palculict T."/>
            <person name="Patil S."/>
            <person name="Pu L.-L."/>
            <person name="Saada N."/>
            <person name="Tang L."/>
            <person name="Weissenberger G."/>
            <person name="Zhu Y."/>
            <person name="Hemphill L."/>
            <person name="Shang Y."/>
            <person name="Youmans B."/>
            <person name="Ayvaz T."/>
            <person name="Ross M."/>
            <person name="Santibanez J."/>
            <person name="Aqrawi P."/>
            <person name="Gross S."/>
            <person name="Joshi V."/>
            <person name="Fowler G."/>
            <person name="Nazareth L."/>
            <person name="Reid J."/>
            <person name="Worley K."/>
            <person name="Petrosino J."/>
            <person name="Highlander S."/>
            <person name="Gibbs R."/>
        </authorList>
    </citation>
    <scope>NUCLEOTIDE SEQUENCE [LARGE SCALE GENOMIC DNA]</scope>
    <source>
        <strain evidence="1">ATCC 35239</strain>
    </source>
</reference>
<dbReference type="Proteomes" id="UP000003045">
    <property type="component" value="Unassembled WGS sequence"/>
</dbReference>
<name>E0QNV8_9ACTO</name>
<gene>
    <name evidence="1" type="ORF">HMPREF0580_0572</name>
</gene>
<feature type="non-terminal residue" evidence="1">
    <location>
        <position position="1"/>
    </location>
</feature>